<name>A0A1A7X1D9_9TELE</name>
<reference evidence="1" key="2">
    <citation type="submission" date="2016-06" db="EMBL/GenBank/DDBJ databases">
        <title>The genome of a short-lived fish provides insights into sex chromosome evolution and the genetic control of aging.</title>
        <authorList>
            <person name="Reichwald K."/>
            <person name="Felder M."/>
            <person name="Petzold A."/>
            <person name="Koch P."/>
            <person name="Groth M."/>
            <person name="Platzer M."/>
        </authorList>
    </citation>
    <scope>NUCLEOTIDE SEQUENCE</scope>
    <source>
        <tissue evidence="1">Brain</tissue>
    </source>
</reference>
<feature type="non-terminal residue" evidence="1">
    <location>
        <position position="100"/>
    </location>
</feature>
<organism evidence="1">
    <name type="scientific">Iconisemion striatum</name>
    <dbReference type="NCBI Taxonomy" id="60296"/>
    <lineage>
        <taxon>Eukaryota</taxon>
        <taxon>Metazoa</taxon>
        <taxon>Chordata</taxon>
        <taxon>Craniata</taxon>
        <taxon>Vertebrata</taxon>
        <taxon>Euteleostomi</taxon>
        <taxon>Actinopterygii</taxon>
        <taxon>Neopterygii</taxon>
        <taxon>Teleostei</taxon>
        <taxon>Neoteleostei</taxon>
        <taxon>Acanthomorphata</taxon>
        <taxon>Ovalentaria</taxon>
        <taxon>Atherinomorphae</taxon>
        <taxon>Cyprinodontiformes</taxon>
        <taxon>Nothobranchiidae</taxon>
        <taxon>Iconisemion</taxon>
    </lineage>
</organism>
<reference evidence="1" key="1">
    <citation type="submission" date="2016-05" db="EMBL/GenBank/DDBJ databases">
        <authorList>
            <person name="Lavstsen T."/>
            <person name="Jespersen J.S."/>
        </authorList>
    </citation>
    <scope>NUCLEOTIDE SEQUENCE</scope>
    <source>
        <tissue evidence="1">Brain</tissue>
    </source>
</reference>
<gene>
    <name evidence="1" type="primary">Nfu_g_1_025366</name>
</gene>
<dbReference type="EMBL" id="HADW01010426">
    <property type="protein sequence ID" value="SBP11826.1"/>
    <property type="molecule type" value="Transcribed_RNA"/>
</dbReference>
<accession>A0A1A7X1D9</accession>
<proteinExistence type="predicted"/>
<protein>
    <submittedName>
        <fullName evidence="1">Uncharacterized protein</fullName>
    </submittedName>
</protein>
<dbReference type="AlphaFoldDB" id="A0A1A7X1D9"/>
<feature type="non-terminal residue" evidence="1">
    <location>
        <position position="1"/>
    </location>
</feature>
<sequence length="100" mass="11284">ASSLTTKDQLLEQLLENGRNTRSLTISLDLGLHARSHLMGLQMILRTVKKQPRSTWEGVVNDLKRARTTVTKVTIFIILKVPLLKSAHAQVCLKFARDHL</sequence>
<evidence type="ECO:0000313" key="1">
    <source>
        <dbReference type="EMBL" id="SBP11826.1"/>
    </source>
</evidence>